<dbReference type="Proteomes" id="UP001177003">
    <property type="component" value="Chromosome 8"/>
</dbReference>
<evidence type="ECO:0008006" key="3">
    <source>
        <dbReference type="Google" id="ProtNLM"/>
    </source>
</evidence>
<dbReference type="GO" id="GO:0005634">
    <property type="term" value="C:nucleus"/>
    <property type="evidence" value="ECO:0007669"/>
    <property type="project" value="InterPro"/>
</dbReference>
<dbReference type="EMBL" id="OX465084">
    <property type="protein sequence ID" value="CAI9296768.1"/>
    <property type="molecule type" value="Genomic_DNA"/>
</dbReference>
<evidence type="ECO:0000313" key="1">
    <source>
        <dbReference type="EMBL" id="CAI9296768.1"/>
    </source>
</evidence>
<dbReference type="InterPro" id="IPR003889">
    <property type="entry name" value="FYrich_C"/>
</dbReference>
<protein>
    <recommendedName>
        <fullName evidence="3">FYR C-terminal domain-containing protein</fullName>
    </recommendedName>
</protein>
<dbReference type="SMART" id="SM00542">
    <property type="entry name" value="FYRC"/>
    <property type="match status" value="1"/>
</dbReference>
<evidence type="ECO:0000313" key="2">
    <source>
        <dbReference type="Proteomes" id="UP001177003"/>
    </source>
</evidence>
<dbReference type="Gene3D" id="3.30.160.360">
    <property type="match status" value="1"/>
</dbReference>
<reference evidence="1" key="1">
    <citation type="submission" date="2023-04" db="EMBL/GenBank/DDBJ databases">
        <authorList>
            <person name="Vijverberg K."/>
            <person name="Xiong W."/>
            <person name="Schranz E."/>
        </authorList>
    </citation>
    <scope>NUCLEOTIDE SEQUENCE</scope>
</reference>
<dbReference type="Pfam" id="PF05965">
    <property type="entry name" value="FYRC"/>
    <property type="match status" value="1"/>
</dbReference>
<sequence length="219" mass="24493">MSSSLLENAPHDLLYPKLAFHRSPVFTKWTRGLRPLIHLQPSPSGPSSPPPGISSHFTFCSKTVGTNPSVFSVYKMEVLRDTCTKTQPVFRVTTDDGYQFDGPDPSSCWNKIYEKIRKIHSSSYDESQGEGESMSVFKSGADMFDFSDPHVLKLIQGTSNSKMISGSLLSMPIGYSHVHVKWKDLDKCNVCHMDEVETKLRLPAVISKIFQPSIHRGIT</sequence>
<dbReference type="AlphaFoldDB" id="A0AA35ZQ32"/>
<proteinExistence type="predicted"/>
<organism evidence="1 2">
    <name type="scientific">Lactuca saligna</name>
    <name type="common">Willowleaf lettuce</name>
    <dbReference type="NCBI Taxonomy" id="75948"/>
    <lineage>
        <taxon>Eukaryota</taxon>
        <taxon>Viridiplantae</taxon>
        <taxon>Streptophyta</taxon>
        <taxon>Embryophyta</taxon>
        <taxon>Tracheophyta</taxon>
        <taxon>Spermatophyta</taxon>
        <taxon>Magnoliopsida</taxon>
        <taxon>eudicotyledons</taxon>
        <taxon>Gunneridae</taxon>
        <taxon>Pentapetalae</taxon>
        <taxon>asterids</taxon>
        <taxon>campanulids</taxon>
        <taxon>Asterales</taxon>
        <taxon>Asteraceae</taxon>
        <taxon>Cichorioideae</taxon>
        <taxon>Cichorieae</taxon>
        <taxon>Lactucinae</taxon>
        <taxon>Lactuca</taxon>
    </lineage>
</organism>
<gene>
    <name evidence="1" type="ORF">LSALG_LOCUS35616</name>
</gene>
<dbReference type="PROSITE" id="PS51543">
    <property type="entry name" value="FYRC"/>
    <property type="match status" value="1"/>
</dbReference>
<name>A0AA35ZQ32_LACSI</name>
<keyword evidence="2" id="KW-1185">Reference proteome</keyword>
<accession>A0AA35ZQ32</accession>